<organism evidence="4 5">
    <name type="scientific">Actinomadura gamaensis</name>
    <dbReference type="NCBI Taxonomy" id="1763541"/>
    <lineage>
        <taxon>Bacteria</taxon>
        <taxon>Bacillati</taxon>
        <taxon>Actinomycetota</taxon>
        <taxon>Actinomycetes</taxon>
        <taxon>Streptosporangiales</taxon>
        <taxon>Thermomonosporaceae</taxon>
        <taxon>Actinomadura</taxon>
    </lineage>
</organism>
<feature type="region of interest" description="Disordered" evidence="1">
    <location>
        <begin position="397"/>
        <end position="435"/>
    </location>
</feature>
<proteinExistence type="predicted"/>
<keyword evidence="5" id="KW-1185">Reference proteome</keyword>
<feature type="compositionally biased region" description="Basic and acidic residues" evidence="1">
    <location>
        <begin position="403"/>
        <end position="429"/>
    </location>
</feature>
<gene>
    <name evidence="4" type="ORF">ACFPCY_37610</name>
</gene>
<dbReference type="Pfam" id="PF25906">
    <property type="entry name" value="PucR-like_N"/>
    <property type="match status" value="1"/>
</dbReference>
<dbReference type="PANTHER" id="PTHR33744:SF1">
    <property type="entry name" value="DNA-BINDING TRANSCRIPTIONAL ACTIVATOR ADER"/>
    <property type="match status" value="1"/>
</dbReference>
<dbReference type="InterPro" id="IPR058663">
    <property type="entry name" value="PucR-like_N"/>
</dbReference>
<sequence length="435" mass="47909">MAQTHGDPAGTGQPAPRWLIALVRPELPTLAAEIITEIKRAVPEYGRSTDGPYVQALRIGVERALTHFVDTLADPSTPRDKHDETYRRLGRFEAMEGRTLSSLQTAYRIGAQVAWRRVMKGAAERNLPAPVMIRLADELFSYINELASLSLEGYVTARPDEEQQDHRRRLLHSLLREPPPTAQVVANLARLAGWTVPDEVTLVALPTGPQPSPHTLHRDLLVDLSGDTPHLLVPGEVDAGRLRMLTSGWPDRRLALGLTVPTVRAAESLRWARRALALARTGALGDEPVVDSGEHLVTLWLLSDETVVDHLTRRHLAGVTELGGGQPEKYLETLYGWLTTRGTAVELADRLNIHPQTVRYRMRRLEEALGDRLGDPDSRFAIEVVLRATRLRKEVGEIVPGDGRGDGRGDARGEGRGDARGDGRGDARGVPRPLT</sequence>
<dbReference type="InterPro" id="IPR051448">
    <property type="entry name" value="CdaR-like_regulators"/>
</dbReference>
<accession>A0ABV9UBT1</accession>
<feature type="domain" description="PucR-like N-terminal" evidence="3">
    <location>
        <begin position="16"/>
        <end position="175"/>
    </location>
</feature>
<evidence type="ECO:0000259" key="3">
    <source>
        <dbReference type="Pfam" id="PF25906"/>
    </source>
</evidence>
<evidence type="ECO:0000313" key="5">
    <source>
        <dbReference type="Proteomes" id="UP001595872"/>
    </source>
</evidence>
<feature type="domain" description="PucR C-terminal helix-turn-helix" evidence="2">
    <location>
        <begin position="330"/>
        <end position="388"/>
    </location>
</feature>
<name>A0ABV9UBT1_9ACTN</name>
<dbReference type="RefSeq" id="WP_378263629.1">
    <property type="nucleotide sequence ID" value="NZ_JBHSIT010000015.1"/>
</dbReference>
<evidence type="ECO:0000313" key="4">
    <source>
        <dbReference type="EMBL" id="MFC4913065.1"/>
    </source>
</evidence>
<dbReference type="InterPro" id="IPR042070">
    <property type="entry name" value="PucR_C-HTH_sf"/>
</dbReference>
<dbReference type="EMBL" id="JBHSIT010000015">
    <property type="protein sequence ID" value="MFC4913065.1"/>
    <property type="molecule type" value="Genomic_DNA"/>
</dbReference>
<reference evidence="5" key="1">
    <citation type="journal article" date="2019" name="Int. J. Syst. Evol. Microbiol.">
        <title>The Global Catalogue of Microorganisms (GCM) 10K type strain sequencing project: providing services to taxonomists for standard genome sequencing and annotation.</title>
        <authorList>
            <consortium name="The Broad Institute Genomics Platform"/>
            <consortium name="The Broad Institute Genome Sequencing Center for Infectious Disease"/>
            <person name="Wu L."/>
            <person name="Ma J."/>
        </authorList>
    </citation>
    <scope>NUCLEOTIDE SEQUENCE [LARGE SCALE GENOMIC DNA]</scope>
    <source>
        <strain evidence="5">KLKA75</strain>
    </source>
</reference>
<protein>
    <submittedName>
        <fullName evidence="4">Helix-turn-helix domain-containing protein</fullName>
    </submittedName>
</protein>
<dbReference type="Gene3D" id="1.10.10.2840">
    <property type="entry name" value="PucR C-terminal helix-turn-helix domain"/>
    <property type="match status" value="1"/>
</dbReference>
<dbReference type="PANTHER" id="PTHR33744">
    <property type="entry name" value="CARBOHYDRATE DIACID REGULATOR"/>
    <property type="match status" value="1"/>
</dbReference>
<dbReference type="InterPro" id="IPR025736">
    <property type="entry name" value="PucR_C-HTH_dom"/>
</dbReference>
<comment type="caution">
    <text evidence="4">The sequence shown here is derived from an EMBL/GenBank/DDBJ whole genome shotgun (WGS) entry which is preliminary data.</text>
</comment>
<evidence type="ECO:0000256" key="1">
    <source>
        <dbReference type="SAM" id="MobiDB-lite"/>
    </source>
</evidence>
<evidence type="ECO:0000259" key="2">
    <source>
        <dbReference type="Pfam" id="PF13556"/>
    </source>
</evidence>
<dbReference type="Proteomes" id="UP001595872">
    <property type="component" value="Unassembled WGS sequence"/>
</dbReference>
<dbReference type="Pfam" id="PF13556">
    <property type="entry name" value="HTH_30"/>
    <property type="match status" value="1"/>
</dbReference>